<name>A0A1X7V191_AMPQE</name>
<dbReference type="PROSITE" id="PS00063">
    <property type="entry name" value="ALDOKETO_REDUCTASE_3"/>
    <property type="match status" value="1"/>
</dbReference>
<evidence type="ECO:0000256" key="6">
    <source>
        <dbReference type="ARBA" id="ARBA00022857"/>
    </source>
</evidence>
<accession>A0A1X7V191</accession>
<dbReference type="InterPro" id="IPR020471">
    <property type="entry name" value="AKR"/>
</dbReference>
<comment type="subcellular location">
    <subcellularLocation>
        <location evidence="1">Apical cell membrane</location>
    </subcellularLocation>
    <subcellularLocation>
        <location evidence="2">Cytoplasm</location>
        <location evidence="2">Cytosol</location>
    </subcellularLocation>
</comment>
<dbReference type="GO" id="GO:0046185">
    <property type="term" value="P:aldehyde catabolic process"/>
    <property type="evidence" value="ECO:0007669"/>
    <property type="project" value="InterPro"/>
</dbReference>
<reference evidence="15" key="2">
    <citation type="submission" date="2017-05" db="UniProtKB">
        <authorList>
            <consortium name="EnsemblMetazoa"/>
        </authorList>
    </citation>
    <scope>IDENTIFICATION</scope>
</reference>
<evidence type="ECO:0000256" key="8">
    <source>
        <dbReference type="ARBA" id="ARBA00023136"/>
    </source>
</evidence>
<dbReference type="InterPro" id="IPR036812">
    <property type="entry name" value="NAD(P)_OxRdtase_dom_sf"/>
</dbReference>
<keyword evidence="8" id="KW-0472">Membrane</keyword>
<dbReference type="InterPro" id="IPR018170">
    <property type="entry name" value="Aldo/ket_reductase_CS"/>
</dbReference>
<dbReference type="GO" id="GO:0005829">
    <property type="term" value="C:cytosol"/>
    <property type="evidence" value="ECO:0007669"/>
    <property type="project" value="UniProtKB-SubCell"/>
</dbReference>
<keyword evidence="5" id="KW-0963">Cytoplasm</keyword>
<comment type="catalytic activity">
    <reaction evidence="12">
        <text>S-nitrosoglutathione + NADPH + H(+) = S-(hydroxysulfenamide)glutathione + NADP(+)</text>
        <dbReference type="Rhea" id="RHEA:63500"/>
        <dbReference type="ChEBI" id="CHEBI:15378"/>
        <dbReference type="ChEBI" id="CHEBI:57783"/>
        <dbReference type="ChEBI" id="CHEBI:58349"/>
        <dbReference type="ChEBI" id="CHEBI:145544"/>
        <dbReference type="ChEBI" id="CHEBI:229723"/>
    </reaction>
</comment>
<dbReference type="OrthoDB" id="416253at2759"/>
<evidence type="ECO:0000256" key="11">
    <source>
        <dbReference type="ARBA" id="ARBA00047706"/>
    </source>
</evidence>
<dbReference type="EnsemblMetazoa" id="Aqu2.1.33352_001">
    <property type="protein sequence ID" value="Aqu2.1.33352_001"/>
    <property type="gene ID" value="Aqu2.1.33352"/>
</dbReference>
<dbReference type="PRINTS" id="PR00069">
    <property type="entry name" value="ALDKETRDTASE"/>
</dbReference>
<comment type="similarity">
    <text evidence="3">Belongs to the aldo/keto reductase family.</text>
</comment>
<dbReference type="Gene3D" id="3.20.20.100">
    <property type="entry name" value="NADP-dependent oxidoreductase domain"/>
    <property type="match status" value="1"/>
</dbReference>
<dbReference type="EC" id="1.1.1.2" evidence="9"/>
<evidence type="ECO:0000256" key="12">
    <source>
        <dbReference type="ARBA" id="ARBA00048207"/>
    </source>
</evidence>
<dbReference type="GO" id="GO:0008106">
    <property type="term" value="F:alcohol dehydrogenase (NADP+) activity"/>
    <property type="evidence" value="ECO:0007669"/>
    <property type="project" value="UniProtKB-EC"/>
</dbReference>
<dbReference type="PROSITE" id="PS00062">
    <property type="entry name" value="ALDOKETO_REDUCTASE_2"/>
    <property type="match status" value="1"/>
</dbReference>
<protein>
    <recommendedName>
        <fullName evidence="9">alcohol dehydrogenase (NADP(+))</fullName>
        <ecNumber evidence="9">1.1.1.2</ecNumber>
    </recommendedName>
    <alternativeName>
        <fullName evidence="10">S-nitroso-CoA reductase</fullName>
    </alternativeName>
</protein>
<dbReference type="FunFam" id="3.20.20.100:FF:000006">
    <property type="entry name" value="Aldo-keto reductase family 1 member A1"/>
    <property type="match status" value="1"/>
</dbReference>
<evidence type="ECO:0000259" key="14">
    <source>
        <dbReference type="Pfam" id="PF00248"/>
    </source>
</evidence>
<dbReference type="KEGG" id="aqu:100632875"/>
<feature type="domain" description="NADP-dependent oxidoreductase" evidence="14">
    <location>
        <begin position="62"/>
        <end position="331"/>
    </location>
</feature>
<keyword evidence="7" id="KW-0560">Oxidoreductase</keyword>
<dbReference type="eggNOG" id="KOG1577">
    <property type="taxonomic scope" value="Eukaryota"/>
</dbReference>
<dbReference type="EnsemblMetazoa" id="XM_003386190.3">
    <property type="protein sequence ID" value="XP_003386238.2"/>
    <property type="gene ID" value="LOC100632875"/>
</dbReference>
<dbReference type="SUPFAM" id="SSF51430">
    <property type="entry name" value="NAD(P)-linked oxidoreductase"/>
    <property type="match status" value="1"/>
</dbReference>
<dbReference type="InterPro" id="IPR023210">
    <property type="entry name" value="NADP_OxRdtase_dom"/>
</dbReference>
<evidence type="ECO:0000313" key="16">
    <source>
        <dbReference type="Proteomes" id="UP000007879"/>
    </source>
</evidence>
<dbReference type="STRING" id="400682.A0A1X7V191"/>
<evidence type="ECO:0000256" key="9">
    <source>
        <dbReference type="ARBA" id="ARBA00024074"/>
    </source>
</evidence>
<evidence type="ECO:0000256" key="3">
    <source>
        <dbReference type="ARBA" id="ARBA00007905"/>
    </source>
</evidence>
<keyword evidence="4" id="KW-1003">Cell membrane</keyword>
<evidence type="ECO:0000313" key="15">
    <source>
        <dbReference type="EnsemblMetazoa" id="Aqu2.1.33352_001"/>
    </source>
</evidence>
<sequence>MLEPRPALGTLFLPSLLAIFLLSTAAALILSYSFLSYSLQEKEEESTMSVSLFDGQQIPLVGLGTWKSKPGQVESAVSVALDAGYKLIDGAHVYGNEQEVGNALKEKIGAGLNRKDLFIVSKLWNTKHRESDVRPALLNTLKDLQLDYIDLYLIHWPISFVPGDNKFPKNPDGSMQYDSVPPLETWRAMEKLVDEGLVRYIGLSNFNSQQVDEIMSNCRIQPAVLQCEAHPYLNQQRLLDHISKYKIVFQAYSPLGSPDRPWARSGEPVLLDNPTVAEIGKRYNKSVAQVLIRFQVERGVVVIPKSVTPERIRSNFDVFDFKLTQEEMQTLLGLETNWRACLPTIEVDGKQVPRDAGHPHYPFNIPY</sequence>
<comment type="catalytic activity">
    <reaction evidence="11">
        <text>S-nitroso-CoA + NADPH + H(+) = sulfinamide-CoA + NADP(+)</text>
        <dbReference type="Rhea" id="RHEA:78375"/>
        <dbReference type="ChEBI" id="CHEBI:15378"/>
        <dbReference type="ChEBI" id="CHEBI:57783"/>
        <dbReference type="ChEBI" id="CHEBI:58349"/>
        <dbReference type="ChEBI" id="CHEBI:145546"/>
        <dbReference type="ChEBI" id="CHEBI:145548"/>
    </reaction>
    <physiologicalReaction direction="left-to-right" evidence="11">
        <dbReference type="Rhea" id="RHEA:78376"/>
    </physiologicalReaction>
</comment>
<evidence type="ECO:0000256" key="4">
    <source>
        <dbReference type="ARBA" id="ARBA00022475"/>
    </source>
</evidence>
<reference evidence="16" key="1">
    <citation type="journal article" date="2010" name="Nature">
        <title>The Amphimedon queenslandica genome and the evolution of animal complexity.</title>
        <authorList>
            <person name="Srivastava M."/>
            <person name="Simakov O."/>
            <person name="Chapman J."/>
            <person name="Fahey B."/>
            <person name="Gauthier M.E."/>
            <person name="Mitros T."/>
            <person name="Richards G.S."/>
            <person name="Conaco C."/>
            <person name="Dacre M."/>
            <person name="Hellsten U."/>
            <person name="Larroux C."/>
            <person name="Putnam N.H."/>
            <person name="Stanke M."/>
            <person name="Adamska M."/>
            <person name="Darling A."/>
            <person name="Degnan S.M."/>
            <person name="Oakley T.H."/>
            <person name="Plachetzki D.C."/>
            <person name="Zhai Y."/>
            <person name="Adamski M."/>
            <person name="Calcino A."/>
            <person name="Cummins S.F."/>
            <person name="Goodstein D.M."/>
            <person name="Harris C."/>
            <person name="Jackson D.J."/>
            <person name="Leys S.P."/>
            <person name="Shu S."/>
            <person name="Woodcroft B.J."/>
            <person name="Vervoort M."/>
            <person name="Kosik K.S."/>
            <person name="Manning G."/>
            <person name="Degnan B.M."/>
            <person name="Rokhsar D.S."/>
        </authorList>
    </citation>
    <scope>NUCLEOTIDE SEQUENCE [LARGE SCALE GENOMIC DNA]</scope>
</reference>
<evidence type="ECO:0000256" key="10">
    <source>
        <dbReference type="ARBA" id="ARBA00044808"/>
    </source>
</evidence>
<keyword evidence="16" id="KW-1185">Reference proteome</keyword>
<comment type="catalytic activity">
    <reaction evidence="13">
        <text>a primary alcohol + NADP(+) = an aldehyde + NADPH + H(+)</text>
        <dbReference type="Rhea" id="RHEA:15937"/>
        <dbReference type="ChEBI" id="CHEBI:15378"/>
        <dbReference type="ChEBI" id="CHEBI:15734"/>
        <dbReference type="ChEBI" id="CHEBI:17478"/>
        <dbReference type="ChEBI" id="CHEBI:57783"/>
        <dbReference type="ChEBI" id="CHEBI:58349"/>
        <dbReference type="EC" id="1.1.1.2"/>
    </reaction>
</comment>
<dbReference type="Proteomes" id="UP000007879">
    <property type="component" value="Unassembled WGS sequence"/>
</dbReference>
<dbReference type="Pfam" id="PF00248">
    <property type="entry name" value="Aldo_ket_red"/>
    <property type="match status" value="1"/>
</dbReference>
<gene>
    <name evidence="15" type="primary">100632875</name>
</gene>
<dbReference type="AlphaFoldDB" id="A0A1X7V191"/>
<dbReference type="FunCoup" id="A0A1X7V191">
    <property type="interactions" value="807"/>
</dbReference>
<dbReference type="CDD" id="cd19106">
    <property type="entry name" value="AKR_AKR1A1-4"/>
    <property type="match status" value="1"/>
</dbReference>
<dbReference type="InParanoid" id="A0A1X7V191"/>
<evidence type="ECO:0000256" key="2">
    <source>
        <dbReference type="ARBA" id="ARBA00004514"/>
    </source>
</evidence>
<dbReference type="PANTHER" id="PTHR11732">
    <property type="entry name" value="ALDO/KETO REDUCTASE"/>
    <property type="match status" value="1"/>
</dbReference>
<evidence type="ECO:0000256" key="5">
    <source>
        <dbReference type="ARBA" id="ARBA00022490"/>
    </source>
</evidence>
<proteinExistence type="inferred from homology"/>
<dbReference type="GO" id="GO:0016324">
    <property type="term" value="C:apical plasma membrane"/>
    <property type="evidence" value="ECO:0007669"/>
    <property type="project" value="UniProtKB-SubCell"/>
</dbReference>
<evidence type="ECO:0000256" key="13">
    <source>
        <dbReference type="ARBA" id="ARBA00048262"/>
    </source>
</evidence>
<evidence type="ECO:0000256" key="7">
    <source>
        <dbReference type="ARBA" id="ARBA00023002"/>
    </source>
</evidence>
<dbReference type="InterPro" id="IPR044481">
    <property type="entry name" value="AKR1A"/>
</dbReference>
<evidence type="ECO:0000256" key="1">
    <source>
        <dbReference type="ARBA" id="ARBA00004221"/>
    </source>
</evidence>
<organism evidence="15">
    <name type="scientific">Amphimedon queenslandica</name>
    <name type="common">Sponge</name>
    <dbReference type="NCBI Taxonomy" id="400682"/>
    <lineage>
        <taxon>Eukaryota</taxon>
        <taxon>Metazoa</taxon>
        <taxon>Porifera</taxon>
        <taxon>Demospongiae</taxon>
        <taxon>Heteroscleromorpha</taxon>
        <taxon>Haplosclerida</taxon>
        <taxon>Niphatidae</taxon>
        <taxon>Amphimedon</taxon>
    </lineage>
</organism>
<keyword evidence="6" id="KW-0521">NADP</keyword>